<name>A0A009PR99_ACIBA</name>
<protein>
    <submittedName>
        <fullName evidence="1">Uncharacterized protein</fullName>
    </submittedName>
</protein>
<evidence type="ECO:0000313" key="2">
    <source>
        <dbReference type="Proteomes" id="UP000021108"/>
    </source>
</evidence>
<dbReference type="AlphaFoldDB" id="A0A009PR99"/>
<dbReference type="EMBL" id="JEXD01000070">
    <property type="protein sequence ID" value="EXC04228.1"/>
    <property type="molecule type" value="Genomic_DNA"/>
</dbReference>
<organism evidence="1 2">
    <name type="scientific">Acinetobacter baumannii 625974</name>
    <dbReference type="NCBI Taxonomy" id="1310607"/>
    <lineage>
        <taxon>Bacteria</taxon>
        <taxon>Pseudomonadati</taxon>
        <taxon>Pseudomonadota</taxon>
        <taxon>Gammaproteobacteria</taxon>
        <taxon>Moraxellales</taxon>
        <taxon>Moraxellaceae</taxon>
        <taxon>Acinetobacter</taxon>
        <taxon>Acinetobacter calcoaceticus/baumannii complex</taxon>
    </lineage>
</organism>
<accession>A0A009PR99</accession>
<dbReference type="Proteomes" id="UP000021108">
    <property type="component" value="Unassembled WGS sequence"/>
</dbReference>
<sequence>MEELISDRLIEQIDRYEKNVLDSFYYTSNKFNQLKFEEITSPTEFDNGNRYDKILKVIPSCPPLDYTYLRDELLKNPFQIASVESTYIFCLCKDARSKIHSSSLIEANNIIQLIQKVHETTHNIIKAGIEYTAISPNMTFCIDEEETEQSTYQDKLYYLPHFKIHFLQALLDVSPDDFIDRKTPLTNIRQEIESILPDYYKQILYNELKERVLKSGDKWKSVSFAATQLENKINEKISELIDSNKDHFTKGRKKLIEFYRKMIERLNTEINDNIWLQQNTKDISNAQIKIDKLTKILSIEEELCNNIDNLKFLRKKGYSIRTLEEWIRQNISKPEWERLFEK</sequence>
<proteinExistence type="predicted"/>
<evidence type="ECO:0000313" key="1">
    <source>
        <dbReference type="EMBL" id="EXC04228.1"/>
    </source>
</evidence>
<gene>
    <name evidence="1" type="ORF">J506_3926</name>
</gene>
<reference evidence="1 2" key="1">
    <citation type="submission" date="2014-02" db="EMBL/GenBank/DDBJ databases">
        <title>Comparative genomics and transcriptomics to identify genetic mechanisms underlying the emergence of carbapenem resistant Acinetobacter baumannii (CRAb).</title>
        <authorList>
            <person name="Harris A.D."/>
            <person name="Johnson K.J."/>
            <person name="George J."/>
            <person name="Shefchek K."/>
            <person name="Daugherty S.C."/>
            <person name="Parankush S."/>
            <person name="Sadzewicz L."/>
            <person name="Tallon L."/>
            <person name="Sengamalay N."/>
            <person name="Hazen T.H."/>
            <person name="Rasko D.A."/>
        </authorList>
    </citation>
    <scope>NUCLEOTIDE SEQUENCE [LARGE SCALE GENOMIC DNA]</scope>
    <source>
        <strain evidence="1 2">625974</strain>
    </source>
</reference>
<dbReference type="PATRIC" id="fig|1310607.3.peg.3793"/>
<comment type="caution">
    <text evidence="1">The sequence shown here is derived from an EMBL/GenBank/DDBJ whole genome shotgun (WGS) entry which is preliminary data.</text>
</comment>
<dbReference type="RefSeq" id="WP_032060192.1">
    <property type="nucleotide sequence ID" value="NZ_JEXD01000070.1"/>
</dbReference>